<organism evidence="1 2">
    <name type="scientific">Leeuwenhoekiella aequorea</name>
    <dbReference type="NCBI Taxonomy" id="283736"/>
    <lineage>
        <taxon>Bacteria</taxon>
        <taxon>Pseudomonadati</taxon>
        <taxon>Bacteroidota</taxon>
        <taxon>Flavobacteriia</taxon>
        <taxon>Flavobacteriales</taxon>
        <taxon>Flavobacteriaceae</taxon>
        <taxon>Leeuwenhoekiella</taxon>
    </lineage>
</organism>
<protein>
    <recommendedName>
        <fullName evidence="3">TonB-like protein</fullName>
    </recommendedName>
</protein>
<comment type="caution">
    <text evidence="1">The sequence shown here is derived from an EMBL/GenBank/DDBJ whole genome shotgun (WGS) entry which is preliminary data.</text>
</comment>
<dbReference type="Proteomes" id="UP000289238">
    <property type="component" value="Unassembled WGS sequence"/>
</dbReference>
<reference evidence="1 2" key="1">
    <citation type="submission" date="2018-07" db="EMBL/GenBank/DDBJ databases">
        <title>Leeuwenhoekiella genomics.</title>
        <authorList>
            <person name="Tahon G."/>
            <person name="Willems A."/>
        </authorList>
    </citation>
    <scope>NUCLEOTIDE SEQUENCE [LARGE SCALE GENOMIC DNA]</scope>
    <source>
        <strain evidence="1 2">LMG 22550</strain>
    </source>
</reference>
<keyword evidence="2" id="KW-1185">Reference proteome</keyword>
<gene>
    <name evidence="1" type="ORF">DSM00_2352</name>
</gene>
<evidence type="ECO:0000313" key="2">
    <source>
        <dbReference type="Proteomes" id="UP000289238"/>
    </source>
</evidence>
<dbReference type="AlphaFoldDB" id="A0A4Q0P579"/>
<accession>A0A4Q0P579</accession>
<dbReference type="EMBL" id="QOVM01000005">
    <property type="protein sequence ID" value="RXG21505.1"/>
    <property type="molecule type" value="Genomic_DNA"/>
</dbReference>
<sequence>MMVKLRLLLAFVLCFTSCKDLETQKVSSDELVQEELKTIKMNEVEEYPSFAICDSLKNQELRYQCFKTQLALNFQRQLSNKPIIVETELNDTIWLYLSISELGDLKIERVEIPDTIALQLPELELWLKDSLDSLPRITPANKRSIPVKTAFKMPVLVKVD</sequence>
<dbReference type="RefSeq" id="WP_206633807.1">
    <property type="nucleotide sequence ID" value="NZ_QOVM01000005.1"/>
</dbReference>
<evidence type="ECO:0008006" key="3">
    <source>
        <dbReference type="Google" id="ProtNLM"/>
    </source>
</evidence>
<proteinExistence type="predicted"/>
<evidence type="ECO:0000313" key="1">
    <source>
        <dbReference type="EMBL" id="RXG21505.1"/>
    </source>
</evidence>
<name>A0A4Q0P579_9FLAO</name>